<proteinExistence type="predicted"/>
<feature type="region of interest" description="Disordered" evidence="1">
    <location>
        <begin position="183"/>
        <end position="207"/>
    </location>
</feature>
<evidence type="ECO:0000313" key="2">
    <source>
        <dbReference type="EMBL" id="CAD7639349.1"/>
    </source>
</evidence>
<keyword evidence="3" id="KW-1185">Reference proteome</keyword>
<dbReference type="EMBL" id="CAJPVJ010000399">
    <property type="protein sequence ID" value="CAG2162342.1"/>
    <property type="molecule type" value="Genomic_DNA"/>
</dbReference>
<dbReference type="EMBL" id="OC915224">
    <property type="protein sequence ID" value="CAD7639349.1"/>
    <property type="molecule type" value="Genomic_DNA"/>
</dbReference>
<protein>
    <submittedName>
        <fullName evidence="2">Uncharacterized protein</fullName>
    </submittedName>
</protein>
<feature type="compositionally biased region" description="Polar residues" evidence="1">
    <location>
        <begin position="191"/>
        <end position="205"/>
    </location>
</feature>
<sequence>MLKALRKHLKASKKSTTFMQYMRINRKEDQLDNNWINFRNLDDLANDLVADNVYRKGFDLINSNNINNYSHCNENYYHNYNNDKKRVNVVNVIDGSVEDETKIAHLEAIQLNRQHLHALHRFRRHKKRGISWEKDVVISFSPKSRASIVNKRDFYYRFGKEEEEAMACFDFLDDIRCDSNDSNDSNDGQYMEQTTIGSPSASWPSSELRGDWEVDGLSLGCNSQLSLSDSCVEYYDSSD</sequence>
<evidence type="ECO:0000256" key="1">
    <source>
        <dbReference type="SAM" id="MobiDB-lite"/>
    </source>
</evidence>
<accession>A0A7R9QBF4</accession>
<dbReference type="AlphaFoldDB" id="A0A7R9QBF4"/>
<name>A0A7R9QBF4_9ACAR</name>
<organism evidence="2">
    <name type="scientific">Oppiella nova</name>
    <dbReference type="NCBI Taxonomy" id="334625"/>
    <lineage>
        <taxon>Eukaryota</taxon>
        <taxon>Metazoa</taxon>
        <taxon>Ecdysozoa</taxon>
        <taxon>Arthropoda</taxon>
        <taxon>Chelicerata</taxon>
        <taxon>Arachnida</taxon>
        <taxon>Acari</taxon>
        <taxon>Acariformes</taxon>
        <taxon>Sarcoptiformes</taxon>
        <taxon>Oribatida</taxon>
        <taxon>Brachypylina</taxon>
        <taxon>Oppioidea</taxon>
        <taxon>Oppiidae</taxon>
        <taxon>Oppiella</taxon>
    </lineage>
</organism>
<dbReference type="Proteomes" id="UP000728032">
    <property type="component" value="Unassembled WGS sequence"/>
</dbReference>
<reference evidence="2" key="1">
    <citation type="submission" date="2020-11" db="EMBL/GenBank/DDBJ databases">
        <authorList>
            <person name="Tran Van P."/>
        </authorList>
    </citation>
    <scope>NUCLEOTIDE SEQUENCE</scope>
</reference>
<dbReference type="OrthoDB" id="8930856at2759"/>
<evidence type="ECO:0000313" key="3">
    <source>
        <dbReference type="Proteomes" id="UP000728032"/>
    </source>
</evidence>
<gene>
    <name evidence="2" type="ORF">ONB1V03_LOCUS1938</name>
</gene>